<reference evidence="1" key="2">
    <citation type="submission" date="2024-10" db="UniProtKB">
        <authorList>
            <consortium name="EnsemblProtists"/>
        </authorList>
    </citation>
    <scope>IDENTIFICATION</scope>
</reference>
<protein>
    <submittedName>
        <fullName evidence="1">Uncharacterized protein</fullName>
    </submittedName>
</protein>
<evidence type="ECO:0000313" key="2">
    <source>
        <dbReference type="Proteomes" id="UP000013827"/>
    </source>
</evidence>
<keyword evidence="2" id="KW-1185">Reference proteome</keyword>
<name>A0A0D3IQV9_EMIH1</name>
<organism evidence="1 2">
    <name type="scientific">Emiliania huxleyi (strain CCMP1516)</name>
    <dbReference type="NCBI Taxonomy" id="280463"/>
    <lineage>
        <taxon>Eukaryota</taxon>
        <taxon>Haptista</taxon>
        <taxon>Haptophyta</taxon>
        <taxon>Prymnesiophyceae</taxon>
        <taxon>Isochrysidales</taxon>
        <taxon>Noelaerhabdaceae</taxon>
        <taxon>Emiliania</taxon>
    </lineage>
</organism>
<proteinExistence type="predicted"/>
<accession>A0A0D3IQV9</accession>
<dbReference type="RefSeq" id="XP_005766073.1">
    <property type="nucleotide sequence ID" value="XM_005766016.1"/>
</dbReference>
<dbReference type="KEGG" id="ehx:EMIHUDRAFT_119778"/>
<dbReference type="PaxDb" id="2903-EOD13644"/>
<dbReference type="EnsemblProtists" id="EOD13644">
    <property type="protein sequence ID" value="EOD13644"/>
    <property type="gene ID" value="EMIHUDRAFT_119778"/>
</dbReference>
<dbReference type="AlphaFoldDB" id="A0A0D3IQV9"/>
<dbReference type="HOGENOM" id="CLU_1859016_0_0_1"/>
<dbReference type="Proteomes" id="UP000013827">
    <property type="component" value="Unassembled WGS sequence"/>
</dbReference>
<evidence type="ECO:0000313" key="1">
    <source>
        <dbReference type="EnsemblProtists" id="EOD13644"/>
    </source>
</evidence>
<sequence>MSLETLKIGDEVCVDRGSDDPRPGCKQRFGRIIALSRGLPPGYAIELSERVHEGTVEYDVKRESLCLACDVPCEVGEEVVLDAASDAPRFGKIHAIKRSFPAIQYVVDVAGTLEHDVPIERLTRGYNPEDAGSYCNVM</sequence>
<reference evidence="2" key="1">
    <citation type="journal article" date="2013" name="Nature">
        <title>Pan genome of the phytoplankton Emiliania underpins its global distribution.</title>
        <authorList>
            <person name="Read B.A."/>
            <person name="Kegel J."/>
            <person name="Klute M.J."/>
            <person name="Kuo A."/>
            <person name="Lefebvre S.C."/>
            <person name="Maumus F."/>
            <person name="Mayer C."/>
            <person name="Miller J."/>
            <person name="Monier A."/>
            <person name="Salamov A."/>
            <person name="Young J."/>
            <person name="Aguilar M."/>
            <person name="Claverie J.M."/>
            <person name="Frickenhaus S."/>
            <person name="Gonzalez K."/>
            <person name="Herman E.K."/>
            <person name="Lin Y.C."/>
            <person name="Napier J."/>
            <person name="Ogata H."/>
            <person name="Sarno A.F."/>
            <person name="Shmutz J."/>
            <person name="Schroeder D."/>
            <person name="de Vargas C."/>
            <person name="Verret F."/>
            <person name="von Dassow P."/>
            <person name="Valentin K."/>
            <person name="Van de Peer Y."/>
            <person name="Wheeler G."/>
            <person name="Dacks J.B."/>
            <person name="Delwiche C.F."/>
            <person name="Dyhrman S.T."/>
            <person name="Glockner G."/>
            <person name="John U."/>
            <person name="Richards T."/>
            <person name="Worden A.Z."/>
            <person name="Zhang X."/>
            <person name="Grigoriev I.V."/>
            <person name="Allen A.E."/>
            <person name="Bidle K."/>
            <person name="Borodovsky M."/>
            <person name="Bowler C."/>
            <person name="Brownlee C."/>
            <person name="Cock J.M."/>
            <person name="Elias M."/>
            <person name="Gladyshev V.N."/>
            <person name="Groth M."/>
            <person name="Guda C."/>
            <person name="Hadaegh A."/>
            <person name="Iglesias-Rodriguez M.D."/>
            <person name="Jenkins J."/>
            <person name="Jones B.M."/>
            <person name="Lawson T."/>
            <person name="Leese F."/>
            <person name="Lindquist E."/>
            <person name="Lobanov A."/>
            <person name="Lomsadze A."/>
            <person name="Malik S.B."/>
            <person name="Marsh M.E."/>
            <person name="Mackinder L."/>
            <person name="Mock T."/>
            <person name="Mueller-Roeber B."/>
            <person name="Pagarete A."/>
            <person name="Parker M."/>
            <person name="Probert I."/>
            <person name="Quesneville H."/>
            <person name="Raines C."/>
            <person name="Rensing S.A."/>
            <person name="Riano-Pachon D.M."/>
            <person name="Richier S."/>
            <person name="Rokitta S."/>
            <person name="Shiraiwa Y."/>
            <person name="Soanes D.M."/>
            <person name="van der Giezen M."/>
            <person name="Wahlund T.M."/>
            <person name="Williams B."/>
            <person name="Wilson W."/>
            <person name="Wolfe G."/>
            <person name="Wurch L.L."/>
        </authorList>
    </citation>
    <scope>NUCLEOTIDE SEQUENCE</scope>
</reference>
<dbReference type="GeneID" id="17259804"/>